<accession>A0ABV8U5A0</accession>
<protein>
    <submittedName>
        <fullName evidence="7">MFS transporter</fullName>
    </submittedName>
</protein>
<dbReference type="PROSITE" id="PS50850">
    <property type="entry name" value="MFS"/>
    <property type="match status" value="1"/>
</dbReference>
<evidence type="ECO:0000256" key="5">
    <source>
        <dbReference type="SAM" id="Phobius"/>
    </source>
</evidence>
<feature type="transmembrane region" description="Helical" evidence="5">
    <location>
        <begin position="153"/>
        <end position="173"/>
    </location>
</feature>
<feature type="transmembrane region" description="Helical" evidence="5">
    <location>
        <begin position="256"/>
        <end position="275"/>
    </location>
</feature>
<feature type="transmembrane region" description="Helical" evidence="5">
    <location>
        <begin position="378"/>
        <end position="394"/>
    </location>
</feature>
<feature type="transmembrane region" description="Helical" evidence="5">
    <location>
        <begin position="42"/>
        <end position="64"/>
    </location>
</feature>
<dbReference type="InterPro" id="IPR020846">
    <property type="entry name" value="MFS_dom"/>
</dbReference>
<dbReference type="PANTHER" id="PTHR23518">
    <property type="entry name" value="C-METHYLTRANSFERASE"/>
    <property type="match status" value="1"/>
</dbReference>
<dbReference type="Pfam" id="PF07690">
    <property type="entry name" value="MFS_1"/>
    <property type="match status" value="2"/>
</dbReference>
<feature type="transmembrane region" description="Helical" evidence="5">
    <location>
        <begin position="221"/>
        <end position="244"/>
    </location>
</feature>
<evidence type="ECO:0000256" key="2">
    <source>
        <dbReference type="ARBA" id="ARBA00022692"/>
    </source>
</evidence>
<name>A0ABV8U5A0_9ACTN</name>
<comment type="caution">
    <text evidence="7">The sequence shown here is derived from an EMBL/GenBank/DDBJ whole genome shotgun (WGS) entry which is preliminary data.</text>
</comment>
<dbReference type="EMBL" id="JBHSDK010000061">
    <property type="protein sequence ID" value="MFC4337999.1"/>
    <property type="molecule type" value="Genomic_DNA"/>
</dbReference>
<dbReference type="Gene3D" id="1.20.1250.20">
    <property type="entry name" value="MFS general substrate transporter like domains"/>
    <property type="match status" value="1"/>
</dbReference>
<gene>
    <name evidence="7" type="ORF">ACFPET_22670</name>
</gene>
<evidence type="ECO:0000256" key="4">
    <source>
        <dbReference type="ARBA" id="ARBA00023136"/>
    </source>
</evidence>
<dbReference type="PANTHER" id="PTHR23518:SF2">
    <property type="entry name" value="MAJOR FACILITATOR SUPERFAMILY TRANSPORTER"/>
    <property type="match status" value="1"/>
</dbReference>
<dbReference type="SUPFAM" id="SSF103473">
    <property type="entry name" value="MFS general substrate transporter"/>
    <property type="match status" value="1"/>
</dbReference>
<evidence type="ECO:0000313" key="8">
    <source>
        <dbReference type="Proteomes" id="UP001595823"/>
    </source>
</evidence>
<sequence>MYISTTARSSNSRLGFVSGNVLALGSVSLVTDVSAEMVTSVLPLYLVVGLGLSPLQFGLVDGVYNGVTALVRVAGGHAADRKQKYKLVAGTGYGLSACSKLGLLAAGSSIPLLAGVIAADRVGKGIRTAPRDALISLSAPPHRLGAAFGTHRAMDVCGALLGPLIAFAVLWNTGNSFDAVFVTSFCFAAFGVILLTLFVSNRREPSRRQKPSLRLALRTPGAGRLCAVAGLLALVAIGDNFLYLIMARRADLAAEYYPLLPLGTAAAYLLLAVPLGHLADRVGRWRLFLAGHAVLLAAYGLLALTSDHLLLLIAVPLILGVSYAATDGVLMALAGPVFPESVRGSGIALVQSSQALARMAGSVLFGSMWLWWGETPAVLASAALLATALALVARKTKNRRTS</sequence>
<dbReference type="InterPro" id="IPR036259">
    <property type="entry name" value="MFS_trans_sf"/>
</dbReference>
<dbReference type="Proteomes" id="UP001595823">
    <property type="component" value="Unassembled WGS sequence"/>
</dbReference>
<dbReference type="InterPro" id="IPR011701">
    <property type="entry name" value="MFS"/>
</dbReference>
<keyword evidence="4 5" id="KW-0472">Membrane</keyword>
<proteinExistence type="predicted"/>
<keyword evidence="3 5" id="KW-1133">Transmembrane helix</keyword>
<organism evidence="7 8">
    <name type="scientific">Salininema proteolyticum</name>
    <dbReference type="NCBI Taxonomy" id="1607685"/>
    <lineage>
        <taxon>Bacteria</taxon>
        <taxon>Bacillati</taxon>
        <taxon>Actinomycetota</taxon>
        <taxon>Actinomycetes</taxon>
        <taxon>Glycomycetales</taxon>
        <taxon>Glycomycetaceae</taxon>
        <taxon>Salininema</taxon>
    </lineage>
</organism>
<dbReference type="RefSeq" id="WP_380625570.1">
    <property type="nucleotide sequence ID" value="NZ_JBHSDK010000061.1"/>
</dbReference>
<comment type="subcellular location">
    <subcellularLocation>
        <location evidence="1">Cell membrane</location>
        <topology evidence="1">Multi-pass membrane protein</topology>
    </subcellularLocation>
</comment>
<dbReference type="CDD" id="cd17370">
    <property type="entry name" value="MFS_MJ1317_like"/>
    <property type="match status" value="1"/>
</dbReference>
<feature type="domain" description="Major facilitator superfamily (MFS) profile" evidence="6">
    <location>
        <begin position="20"/>
        <end position="398"/>
    </location>
</feature>
<reference evidence="8" key="1">
    <citation type="journal article" date="2019" name="Int. J. Syst. Evol. Microbiol.">
        <title>The Global Catalogue of Microorganisms (GCM) 10K type strain sequencing project: providing services to taxonomists for standard genome sequencing and annotation.</title>
        <authorList>
            <consortium name="The Broad Institute Genomics Platform"/>
            <consortium name="The Broad Institute Genome Sequencing Center for Infectious Disease"/>
            <person name="Wu L."/>
            <person name="Ma J."/>
        </authorList>
    </citation>
    <scope>NUCLEOTIDE SEQUENCE [LARGE SCALE GENOMIC DNA]</scope>
    <source>
        <strain evidence="8">IBRC-M 10908</strain>
    </source>
</reference>
<feature type="transmembrane region" description="Helical" evidence="5">
    <location>
        <begin position="12"/>
        <end position="30"/>
    </location>
</feature>
<evidence type="ECO:0000259" key="6">
    <source>
        <dbReference type="PROSITE" id="PS50850"/>
    </source>
</evidence>
<feature type="transmembrane region" description="Helical" evidence="5">
    <location>
        <begin position="310"/>
        <end position="334"/>
    </location>
</feature>
<keyword evidence="8" id="KW-1185">Reference proteome</keyword>
<feature type="transmembrane region" description="Helical" evidence="5">
    <location>
        <begin position="287"/>
        <end position="304"/>
    </location>
</feature>
<evidence type="ECO:0000256" key="1">
    <source>
        <dbReference type="ARBA" id="ARBA00004651"/>
    </source>
</evidence>
<feature type="transmembrane region" description="Helical" evidence="5">
    <location>
        <begin position="179"/>
        <end position="200"/>
    </location>
</feature>
<evidence type="ECO:0000313" key="7">
    <source>
        <dbReference type="EMBL" id="MFC4337999.1"/>
    </source>
</evidence>
<keyword evidence="2 5" id="KW-0812">Transmembrane</keyword>
<evidence type="ECO:0000256" key="3">
    <source>
        <dbReference type="ARBA" id="ARBA00022989"/>
    </source>
</evidence>